<dbReference type="GO" id="GO:0005524">
    <property type="term" value="F:ATP binding"/>
    <property type="evidence" value="ECO:0007669"/>
    <property type="project" value="UniProtKB-KW"/>
</dbReference>
<dbReference type="GO" id="GO:0009378">
    <property type="term" value="F:four-way junction helicase activity"/>
    <property type="evidence" value="ECO:0007669"/>
    <property type="project" value="TreeGrafter"/>
</dbReference>
<feature type="region of interest" description="Disordered" evidence="11">
    <location>
        <begin position="539"/>
        <end position="593"/>
    </location>
</feature>
<keyword evidence="3 10" id="KW-0378">Hydrolase</keyword>
<dbReference type="InterPro" id="IPR001650">
    <property type="entry name" value="Helicase_C-like"/>
</dbReference>
<feature type="domain" description="Helicase ATP-binding" evidence="12">
    <location>
        <begin position="90"/>
        <end position="264"/>
    </location>
</feature>
<dbReference type="AlphaFoldDB" id="A0A507CT73"/>
<dbReference type="FunFam" id="3.40.50.300:FF:000296">
    <property type="entry name" value="ATP-dependent DNA helicase RecQ"/>
    <property type="match status" value="1"/>
</dbReference>
<dbReference type="EMBL" id="QEAM01000274">
    <property type="protein sequence ID" value="TPX42372.1"/>
    <property type="molecule type" value="Genomic_DNA"/>
</dbReference>
<proteinExistence type="inferred from homology"/>
<evidence type="ECO:0000256" key="1">
    <source>
        <dbReference type="ARBA" id="ARBA00005446"/>
    </source>
</evidence>
<dbReference type="NCBIfam" id="TIGR00614">
    <property type="entry name" value="recQ_fam"/>
    <property type="match status" value="1"/>
</dbReference>
<keyword evidence="5 10" id="KW-0067">ATP-binding</keyword>
<sequence length="764" mass="84669">MSRKSALTGLAPPTSTAGCRHITDFFKPGPDDAPSMPSLGNLPFSESALCKTLIKAQIFHNGPSHFATSDILPSLVFKLKEFRDSQLDIVKATLAKRDVFVLMATGGGKSLTFQLPAVMDAGITLVVSPLLSLIQNQINALKALGINAAALNSTLKESEKKAIYAELAMLKPRFKLLYITPELMATDHFRSTLQRLYKKSALSRLVVDEAHCISEWGHEFRKNYRQLHFFKDTFPNLPVMALTASATDEVQQDIIEQLHLRKDAFKVRSSFNRPNLSYEVRCKPTSNDPFDDILALLEQLYTWREKRLKADNNDERSHAICGIIYCATRATCTFLAERLAEKGIHAKAYHGADQKLDGIVDIVCATISFGMGIDRPDVRFVIHHDMPKSLEGYYQESGRAGRDGQISRCILYYSRDDRDRALFLLQSGKSEKYGDAEKGDENAAGGSKGLESFNQMTNYCENVTQCRHAFIVKYFGEQVPTDTAAKANLCAKCCDVCKDPTKVKAAFKKAYPNPIEGGRFTHWRNLDDGVIRLIDGTLARKRPNPDDDGGAGYGGYNNGKQRRTTDHAEEVQDWDSDDGVSPDPGGVPRLTPASASCKIAPGMSANTTMTGFVSAKSLKTQTTMDMLEVKKAIFGKAFITKYPIIEHPSHSAINITLNVRENTYEKILDGLKKAFPLTNDVHWNPIASTDQRLSIVESTAALIESRCYTSSTGLNNYKTSYVNKLQACLRLQQGILNNPNNEVVIQAFEEAKKRITDGSNTALI</sequence>
<dbReference type="SUPFAM" id="SSF52540">
    <property type="entry name" value="P-loop containing nucleoside triphosphate hydrolases"/>
    <property type="match status" value="1"/>
</dbReference>
<dbReference type="InterPro" id="IPR027417">
    <property type="entry name" value="P-loop_NTPase"/>
</dbReference>
<dbReference type="GO" id="GO:0000724">
    <property type="term" value="P:double-strand break repair via homologous recombination"/>
    <property type="evidence" value="ECO:0007669"/>
    <property type="project" value="TreeGrafter"/>
</dbReference>
<dbReference type="GO" id="GO:0003677">
    <property type="term" value="F:DNA binding"/>
    <property type="evidence" value="ECO:0007669"/>
    <property type="project" value="UniProtKB-KW"/>
</dbReference>
<feature type="compositionally biased region" description="Acidic residues" evidence="11">
    <location>
        <begin position="571"/>
        <end position="580"/>
    </location>
</feature>
<evidence type="ECO:0000259" key="13">
    <source>
        <dbReference type="PROSITE" id="PS51194"/>
    </source>
</evidence>
<organism evidence="14 15">
    <name type="scientific">Synchytrium endobioticum</name>
    <dbReference type="NCBI Taxonomy" id="286115"/>
    <lineage>
        <taxon>Eukaryota</taxon>
        <taxon>Fungi</taxon>
        <taxon>Fungi incertae sedis</taxon>
        <taxon>Chytridiomycota</taxon>
        <taxon>Chytridiomycota incertae sedis</taxon>
        <taxon>Chytridiomycetes</taxon>
        <taxon>Synchytriales</taxon>
        <taxon>Synchytriaceae</taxon>
        <taxon>Synchytrium</taxon>
    </lineage>
</organism>
<comment type="catalytic activity">
    <reaction evidence="9 10">
        <text>Couples ATP hydrolysis with the unwinding of duplex DNA by translocating in the 3'-5' direction.</text>
        <dbReference type="EC" id="5.6.2.4"/>
    </reaction>
</comment>
<dbReference type="Pfam" id="PF00270">
    <property type="entry name" value="DEAD"/>
    <property type="match status" value="1"/>
</dbReference>
<dbReference type="InterPro" id="IPR032284">
    <property type="entry name" value="RecQ_Zn-bd"/>
</dbReference>
<dbReference type="GO" id="GO:0043138">
    <property type="term" value="F:3'-5' DNA helicase activity"/>
    <property type="evidence" value="ECO:0007669"/>
    <property type="project" value="UniProtKB-EC"/>
</dbReference>
<dbReference type="PANTHER" id="PTHR13710">
    <property type="entry name" value="DNA HELICASE RECQ FAMILY MEMBER"/>
    <property type="match status" value="1"/>
</dbReference>
<dbReference type="Proteomes" id="UP000320475">
    <property type="component" value="Unassembled WGS sequence"/>
</dbReference>
<dbReference type="InterPro" id="IPR002464">
    <property type="entry name" value="DNA/RNA_helicase_DEAH_CS"/>
</dbReference>
<dbReference type="GO" id="GO:0016887">
    <property type="term" value="F:ATP hydrolysis activity"/>
    <property type="evidence" value="ECO:0007669"/>
    <property type="project" value="RHEA"/>
</dbReference>
<dbReference type="Gene3D" id="3.40.50.300">
    <property type="entry name" value="P-loop containing nucleotide triphosphate hydrolases"/>
    <property type="match status" value="2"/>
</dbReference>
<evidence type="ECO:0000256" key="11">
    <source>
        <dbReference type="SAM" id="MobiDB-lite"/>
    </source>
</evidence>
<comment type="catalytic activity">
    <reaction evidence="10">
        <text>ATP + H2O = ADP + phosphate + H(+)</text>
        <dbReference type="Rhea" id="RHEA:13065"/>
        <dbReference type="ChEBI" id="CHEBI:15377"/>
        <dbReference type="ChEBI" id="CHEBI:15378"/>
        <dbReference type="ChEBI" id="CHEBI:30616"/>
        <dbReference type="ChEBI" id="CHEBI:43474"/>
        <dbReference type="ChEBI" id="CHEBI:456216"/>
    </reaction>
</comment>
<name>A0A507CT73_9FUNG</name>
<reference evidence="14 15" key="1">
    <citation type="journal article" date="2019" name="Sci. Rep.">
        <title>Comparative genomics of chytrid fungi reveal insights into the obligate biotrophic and pathogenic lifestyle of Synchytrium endobioticum.</title>
        <authorList>
            <person name="van de Vossenberg B.T.L.H."/>
            <person name="Warris S."/>
            <person name="Nguyen H.D.T."/>
            <person name="van Gent-Pelzer M.P.E."/>
            <person name="Joly D.L."/>
            <person name="van de Geest H.C."/>
            <person name="Bonants P.J.M."/>
            <person name="Smith D.S."/>
            <person name="Levesque C.A."/>
            <person name="van der Lee T.A.J."/>
        </authorList>
    </citation>
    <scope>NUCLEOTIDE SEQUENCE [LARGE SCALE GENOMIC DNA]</scope>
    <source>
        <strain evidence="14 15">LEV6574</strain>
    </source>
</reference>
<keyword evidence="8 10" id="KW-0539">Nucleus</keyword>
<evidence type="ECO:0000256" key="8">
    <source>
        <dbReference type="ARBA" id="ARBA00023242"/>
    </source>
</evidence>
<dbReference type="PROSITE" id="PS00690">
    <property type="entry name" value="DEAH_ATP_HELICASE"/>
    <property type="match status" value="1"/>
</dbReference>
<dbReference type="Pfam" id="PF16124">
    <property type="entry name" value="RecQ_Zn_bind"/>
    <property type="match status" value="1"/>
</dbReference>
<gene>
    <name evidence="14" type="ORF">SeLEV6574_g05631</name>
</gene>
<evidence type="ECO:0000259" key="12">
    <source>
        <dbReference type="PROSITE" id="PS51192"/>
    </source>
</evidence>
<evidence type="ECO:0000256" key="9">
    <source>
        <dbReference type="ARBA" id="ARBA00034617"/>
    </source>
</evidence>
<dbReference type="GO" id="GO:0005694">
    <property type="term" value="C:chromosome"/>
    <property type="evidence" value="ECO:0007669"/>
    <property type="project" value="TreeGrafter"/>
</dbReference>
<dbReference type="GO" id="GO:0005634">
    <property type="term" value="C:nucleus"/>
    <property type="evidence" value="ECO:0007669"/>
    <property type="project" value="UniProtKB-SubCell"/>
</dbReference>
<dbReference type="Pfam" id="PF00271">
    <property type="entry name" value="Helicase_C"/>
    <property type="match status" value="1"/>
</dbReference>
<feature type="domain" description="Helicase C-terminal" evidence="13">
    <location>
        <begin position="296"/>
        <end position="444"/>
    </location>
</feature>
<evidence type="ECO:0000256" key="10">
    <source>
        <dbReference type="RuleBase" id="RU364117"/>
    </source>
</evidence>
<evidence type="ECO:0000256" key="3">
    <source>
        <dbReference type="ARBA" id="ARBA00022801"/>
    </source>
</evidence>
<keyword evidence="7" id="KW-0413">Isomerase</keyword>
<evidence type="ECO:0000256" key="7">
    <source>
        <dbReference type="ARBA" id="ARBA00023235"/>
    </source>
</evidence>
<evidence type="ECO:0000256" key="6">
    <source>
        <dbReference type="ARBA" id="ARBA00023125"/>
    </source>
</evidence>
<evidence type="ECO:0000256" key="2">
    <source>
        <dbReference type="ARBA" id="ARBA00022741"/>
    </source>
</evidence>
<dbReference type="PROSITE" id="PS51192">
    <property type="entry name" value="HELICASE_ATP_BIND_1"/>
    <property type="match status" value="1"/>
</dbReference>
<accession>A0A507CT73</accession>
<evidence type="ECO:0000313" key="14">
    <source>
        <dbReference type="EMBL" id="TPX42372.1"/>
    </source>
</evidence>
<dbReference type="PANTHER" id="PTHR13710:SF152">
    <property type="entry name" value="ATP-DEPENDENT DNA HELICASE Q5"/>
    <property type="match status" value="1"/>
</dbReference>
<dbReference type="SMART" id="SM00487">
    <property type="entry name" value="DEXDc"/>
    <property type="match status" value="1"/>
</dbReference>
<dbReference type="CDD" id="cd17920">
    <property type="entry name" value="DEXHc_RecQ"/>
    <property type="match status" value="1"/>
</dbReference>
<comment type="caution">
    <text evidence="14">The sequence shown here is derived from an EMBL/GenBank/DDBJ whole genome shotgun (WGS) entry which is preliminary data.</text>
</comment>
<evidence type="ECO:0000256" key="5">
    <source>
        <dbReference type="ARBA" id="ARBA00022840"/>
    </source>
</evidence>
<dbReference type="InterPro" id="IPR014001">
    <property type="entry name" value="Helicase_ATP-bd"/>
</dbReference>
<dbReference type="InterPro" id="IPR004589">
    <property type="entry name" value="DNA_helicase_ATP-dep_RecQ"/>
</dbReference>
<dbReference type="PROSITE" id="PS51194">
    <property type="entry name" value="HELICASE_CTER"/>
    <property type="match status" value="1"/>
</dbReference>
<protein>
    <recommendedName>
        <fullName evidence="10">ATP-dependent DNA helicase</fullName>
        <ecNumber evidence="10">5.6.2.4</ecNumber>
    </recommendedName>
</protein>
<keyword evidence="6" id="KW-0238">DNA-binding</keyword>
<comment type="similarity">
    <text evidence="1 10">Belongs to the helicase family. RecQ subfamily.</text>
</comment>
<dbReference type="PROSITE" id="PS51257">
    <property type="entry name" value="PROKAR_LIPOPROTEIN"/>
    <property type="match status" value="1"/>
</dbReference>
<dbReference type="VEuPathDB" id="FungiDB:SeMB42_g02472"/>
<evidence type="ECO:0000256" key="4">
    <source>
        <dbReference type="ARBA" id="ARBA00022806"/>
    </source>
</evidence>
<dbReference type="InterPro" id="IPR011545">
    <property type="entry name" value="DEAD/DEAH_box_helicase_dom"/>
</dbReference>
<evidence type="ECO:0000313" key="15">
    <source>
        <dbReference type="Proteomes" id="UP000320475"/>
    </source>
</evidence>
<dbReference type="SMART" id="SM00490">
    <property type="entry name" value="HELICc"/>
    <property type="match status" value="1"/>
</dbReference>
<dbReference type="GO" id="GO:0005737">
    <property type="term" value="C:cytoplasm"/>
    <property type="evidence" value="ECO:0007669"/>
    <property type="project" value="TreeGrafter"/>
</dbReference>
<dbReference type="OrthoDB" id="10261556at2759"/>
<dbReference type="EC" id="5.6.2.4" evidence="10"/>
<comment type="subcellular location">
    <subcellularLocation>
        <location evidence="10">Nucleus</location>
    </subcellularLocation>
</comment>
<keyword evidence="4 10" id="KW-0347">Helicase</keyword>
<keyword evidence="2 10" id="KW-0547">Nucleotide-binding</keyword>